<proteinExistence type="inferred from homology"/>
<accession>A0ABX5Q347</accession>
<dbReference type="Gene3D" id="2.60.120.200">
    <property type="match status" value="1"/>
</dbReference>
<evidence type="ECO:0000256" key="2">
    <source>
        <dbReference type="ARBA" id="ARBA00022729"/>
    </source>
</evidence>
<keyword evidence="2" id="KW-0732">Signal</keyword>
<protein>
    <submittedName>
        <fullName evidence="4">Secreted protein (Por secretion system target)</fullName>
    </submittedName>
</protein>
<dbReference type="SUPFAM" id="SSF49899">
    <property type="entry name" value="Concanavalin A-like lectins/glucanases"/>
    <property type="match status" value="1"/>
</dbReference>
<dbReference type="Gene3D" id="2.60.120.260">
    <property type="entry name" value="Galactose-binding domain-like"/>
    <property type="match status" value="1"/>
</dbReference>
<dbReference type="PANTHER" id="PTHR10963">
    <property type="entry name" value="GLYCOSYL HYDROLASE-RELATED"/>
    <property type="match status" value="1"/>
</dbReference>
<dbReference type="InterPro" id="IPR013320">
    <property type="entry name" value="ConA-like_dom_sf"/>
</dbReference>
<comment type="caution">
    <text evidence="4">The sequence shown here is derived from an EMBL/GenBank/DDBJ whole genome shotgun (WGS) entry which is preliminary data.</text>
</comment>
<dbReference type="InterPro" id="IPR026444">
    <property type="entry name" value="Secre_tail"/>
</dbReference>
<evidence type="ECO:0000259" key="3">
    <source>
        <dbReference type="PROSITE" id="PS51762"/>
    </source>
</evidence>
<dbReference type="RefSeq" id="WP_236613404.1">
    <property type="nucleotide sequence ID" value="NZ_QKZR01000001.1"/>
</dbReference>
<reference evidence="4 5" key="1">
    <citation type="submission" date="2018-06" db="EMBL/GenBank/DDBJ databases">
        <title>Genomic Encyclopedia of Archaeal and Bacterial Type Strains, Phase II (KMG-II): from individual species to whole genera.</title>
        <authorList>
            <person name="Goeker M."/>
        </authorList>
    </citation>
    <scope>NUCLEOTIDE SEQUENCE [LARGE SCALE GENOMIC DNA]</scope>
    <source>
        <strain evidence="4 5">DSM 17205</strain>
    </source>
</reference>
<dbReference type="PANTHER" id="PTHR10963:SF55">
    <property type="entry name" value="GLYCOSIDE HYDROLASE FAMILY 16 PROTEIN"/>
    <property type="match status" value="1"/>
</dbReference>
<gene>
    <name evidence="4" type="ORF">LX97_01511</name>
</gene>
<dbReference type="InterPro" id="IPR000757">
    <property type="entry name" value="Beta-glucanase-like"/>
</dbReference>
<dbReference type="InterPro" id="IPR050546">
    <property type="entry name" value="Glycosyl_Hydrlase_16"/>
</dbReference>
<organism evidence="4 5">
    <name type="scientific">Nonlabens dokdonensis</name>
    <dbReference type="NCBI Taxonomy" id="328515"/>
    <lineage>
        <taxon>Bacteria</taxon>
        <taxon>Pseudomonadati</taxon>
        <taxon>Bacteroidota</taxon>
        <taxon>Flavobacteriia</taxon>
        <taxon>Flavobacteriales</taxon>
        <taxon>Flavobacteriaceae</taxon>
        <taxon>Nonlabens</taxon>
    </lineage>
</organism>
<evidence type="ECO:0000256" key="1">
    <source>
        <dbReference type="ARBA" id="ARBA00006865"/>
    </source>
</evidence>
<keyword evidence="5" id="KW-1185">Reference proteome</keyword>
<dbReference type="PROSITE" id="PS51762">
    <property type="entry name" value="GH16_2"/>
    <property type="match status" value="1"/>
</dbReference>
<evidence type="ECO:0000313" key="5">
    <source>
        <dbReference type="Proteomes" id="UP000248584"/>
    </source>
</evidence>
<evidence type="ECO:0000313" key="4">
    <source>
        <dbReference type="EMBL" id="PZX44493.1"/>
    </source>
</evidence>
<dbReference type="Pfam" id="PF00722">
    <property type="entry name" value="Glyco_hydro_16"/>
    <property type="match status" value="1"/>
</dbReference>
<sequence length="523" mass="58118">MISLRYIILLFCAIQFSYGQQFPLDFENNQFSFTGFSGSSFSFRSDPAGVSGNAGQFFNDGSSPSQGFFIDVSTAVDLSADQNVTLRFYAFDPNAHNILLKFENGNQGDVEVLQQIPAGANAWKDVTFDFSNATLSGAGTNVSATGQYDRVVIFIDFGNTTAGTYVIDDINNGAVATPFNPIDVVYTDLVWSDEFDTSGLNNPVDPRKWHHQTQLPAGGSWYNNEVQHYTNRTDNSFVENGFLNIVAKRESFFDQGQTKQFTSARLNSKYAFTYGRVDVRAKLPFGNGTWPAIWTLGKNINEDGGFWDATHGTTNWPLCGEIDIMEHGLGAVNHVSAALHTNCAGCSGNTRNFRSTTLPDVANNFHVYSMNWSPQQITFLIDDVPFYTYNPTVKDVNTYPFFEDQYLLLNVAMGGYAGTIDPSFSQSAMVIDYVRVYQNTLSTDQLSIDTTVKVFPNPAKEQFQINASQKIDKLELYNVFGQAIIEKNDDCETIDISKFDNGIYFLKVYVGSSIATEKVIIAH</sequence>
<feature type="domain" description="GH16" evidence="3">
    <location>
        <begin position="168"/>
        <end position="442"/>
    </location>
</feature>
<dbReference type="NCBIfam" id="TIGR04183">
    <property type="entry name" value="Por_Secre_tail"/>
    <property type="match status" value="1"/>
</dbReference>
<dbReference type="Pfam" id="PF18962">
    <property type="entry name" value="Por_Secre_tail"/>
    <property type="match status" value="1"/>
</dbReference>
<dbReference type="EMBL" id="QKZR01000001">
    <property type="protein sequence ID" value="PZX44493.1"/>
    <property type="molecule type" value="Genomic_DNA"/>
</dbReference>
<dbReference type="CDD" id="cd08023">
    <property type="entry name" value="GH16_laminarinase_like"/>
    <property type="match status" value="1"/>
</dbReference>
<dbReference type="Proteomes" id="UP000248584">
    <property type="component" value="Unassembled WGS sequence"/>
</dbReference>
<name>A0ABX5Q347_9FLAO</name>
<comment type="similarity">
    <text evidence="1">Belongs to the glycosyl hydrolase 16 family.</text>
</comment>